<evidence type="ECO:0000313" key="3">
    <source>
        <dbReference type="Proteomes" id="UP000093052"/>
    </source>
</evidence>
<accession>A0AAN0YQ26</accession>
<name>A0AAN0YQ26_PARTM</name>
<keyword evidence="1" id="KW-1133">Transmembrane helix</keyword>
<keyword evidence="1" id="KW-0812">Transmembrane</keyword>
<dbReference type="KEGG" id="ptl:AOT13_10575"/>
<proteinExistence type="predicted"/>
<dbReference type="Proteomes" id="UP000093052">
    <property type="component" value="Chromosome"/>
</dbReference>
<gene>
    <name evidence="2" type="ORF">BCV53_10590</name>
</gene>
<sequence>MSVLVVPRVSRRRMHQVIINERPLKCAGKSKLTKTMSAICLCAIAVLEWPNRQRQRNVSRMSIMRKLGFRSLNKEGFCIALKKKTAKRLPFSGLAFLIIVVSMLFR</sequence>
<organism evidence="2 3">
    <name type="scientific">Parageobacillus thermoglucosidasius</name>
    <name type="common">Geobacillus thermoglucosidasius</name>
    <dbReference type="NCBI Taxonomy" id="1426"/>
    <lineage>
        <taxon>Bacteria</taxon>
        <taxon>Bacillati</taxon>
        <taxon>Bacillota</taxon>
        <taxon>Bacilli</taxon>
        <taxon>Bacillales</taxon>
        <taxon>Anoxybacillaceae</taxon>
        <taxon>Parageobacillus</taxon>
    </lineage>
</organism>
<feature type="transmembrane region" description="Helical" evidence="1">
    <location>
        <begin position="89"/>
        <end position="105"/>
    </location>
</feature>
<reference evidence="3" key="1">
    <citation type="journal article" date="2016" name="Genome Announc.">
        <title>Complete Genome Sequence of Geobacillus thermoglucosidasius NCIMB 11955, the Progenitor of a Bioethanol Production Strain.</title>
        <authorList>
            <person name="Sheng L."/>
            <person name="Zhang Y."/>
            <person name="Minton N.P."/>
        </authorList>
    </citation>
    <scope>NUCLEOTIDE SEQUENCE [LARGE SCALE GENOMIC DNA]</scope>
    <source>
        <strain evidence="3">NCIMB 11955</strain>
    </source>
</reference>
<keyword evidence="1" id="KW-0472">Membrane</keyword>
<dbReference type="EMBL" id="CP016622">
    <property type="protein sequence ID" value="ANZ30504.1"/>
    <property type="molecule type" value="Genomic_DNA"/>
</dbReference>
<dbReference type="AlphaFoldDB" id="A0AAN0YQ26"/>
<evidence type="ECO:0000313" key="2">
    <source>
        <dbReference type="EMBL" id="ANZ30504.1"/>
    </source>
</evidence>
<protein>
    <submittedName>
        <fullName evidence="2">Uncharacterized protein</fullName>
    </submittedName>
</protein>
<keyword evidence="3" id="KW-1185">Reference proteome</keyword>
<evidence type="ECO:0000256" key="1">
    <source>
        <dbReference type="SAM" id="Phobius"/>
    </source>
</evidence>